<sequence length="219" mass="25745">MIKNVWPEFQPEYFSVDFELAAINAIRENFPDKDIAEVGLLHQYNNDPDFALNCRMITALSFVRLNDIKQYAGVLFEYLPGCLDPIVSWFENNYIGIEVRRGQRIAQIAPKFPHELWNVYQRTVDGKNRTNNYAEAGNRRIQSEMGMERPTMGYFIDRLKLIQRGRDQAHARWLKGYQAKPKRTKYRQADDRILKVIEQYNSRSPIAFLRGVALNFMMD</sequence>
<organism evidence="1 2">
    <name type="scientific">Ditylenchus destructor</name>
    <dbReference type="NCBI Taxonomy" id="166010"/>
    <lineage>
        <taxon>Eukaryota</taxon>
        <taxon>Metazoa</taxon>
        <taxon>Ecdysozoa</taxon>
        <taxon>Nematoda</taxon>
        <taxon>Chromadorea</taxon>
        <taxon>Rhabditida</taxon>
        <taxon>Tylenchina</taxon>
        <taxon>Tylenchomorpha</taxon>
        <taxon>Sphaerularioidea</taxon>
        <taxon>Anguinidae</taxon>
        <taxon>Anguininae</taxon>
        <taxon>Ditylenchus</taxon>
    </lineage>
</organism>
<comment type="caution">
    <text evidence="1">The sequence shown here is derived from an EMBL/GenBank/DDBJ whole genome shotgun (WGS) entry which is preliminary data.</text>
</comment>
<keyword evidence="2" id="KW-1185">Reference proteome</keyword>
<reference evidence="1" key="1">
    <citation type="submission" date="2022-01" db="EMBL/GenBank/DDBJ databases">
        <title>Genome Sequence Resource for Two Populations of Ditylenchus destructor, the Migratory Endoparasitic Phytonematode.</title>
        <authorList>
            <person name="Zhang H."/>
            <person name="Lin R."/>
            <person name="Xie B."/>
        </authorList>
    </citation>
    <scope>NUCLEOTIDE SEQUENCE</scope>
    <source>
        <strain evidence="1">BazhouSP</strain>
    </source>
</reference>
<gene>
    <name evidence="1" type="ORF">DdX_19144</name>
</gene>
<dbReference type="Proteomes" id="UP001201812">
    <property type="component" value="Unassembled WGS sequence"/>
</dbReference>
<protein>
    <submittedName>
        <fullName evidence="1">Uncharacterized protein</fullName>
    </submittedName>
</protein>
<dbReference type="EMBL" id="JAKKPZ010000340">
    <property type="protein sequence ID" value="KAI1696237.1"/>
    <property type="molecule type" value="Genomic_DNA"/>
</dbReference>
<proteinExistence type="predicted"/>
<name>A0AAD4MKZ5_9BILA</name>
<evidence type="ECO:0000313" key="2">
    <source>
        <dbReference type="Proteomes" id="UP001201812"/>
    </source>
</evidence>
<dbReference type="AlphaFoldDB" id="A0AAD4MKZ5"/>
<accession>A0AAD4MKZ5</accession>
<evidence type="ECO:0000313" key="1">
    <source>
        <dbReference type="EMBL" id="KAI1696237.1"/>
    </source>
</evidence>